<comment type="caution">
    <text evidence="5">The sequence shown here is derived from an EMBL/GenBank/DDBJ whole genome shotgun (WGS) entry which is preliminary data.</text>
</comment>
<keyword evidence="3" id="KW-0175">Coiled coil</keyword>
<evidence type="ECO:0000259" key="4">
    <source>
        <dbReference type="PROSITE" id="PS50893"/>
    </source>
</evidence>
<dbReference type="SMART" id="SM00382">
    <property type="entry name" value="AAA"/>
    <property type="match status" value="2"/>
</dbReference>
<sequence length="642" mass="72849">MILNATNISKSFGSNEIIKDANFLVNEHEKVAIVGVNGAGKTTLLKILTGEEHADSGNVILAKDAKLGYLRQINNVDSTLSIIDELYTVIEHILNMEKRMLEMQEQMQHLSGEALEALYSSYTALTHSYELMDGYAAKSKVIGILKGLGFDENDFERKINTLSGGQKTRVFLAKLLLEEPDIILLDEPTNHLDLHSIEWLESYLLNYKGAVIIVSHDRYFLDKIVSKVIDIENSEVQMYSGNYSDFSAKKKMLLDAKVKEYLNQQQEIKHQEAVITKLKQFNREKSIKRAESRQKQLEKIDRVEAPVTHIENMKLSLDISKESGKDVLTVHDLAKSFDEKHLFSDINFEIKRGERVAIIGDNGTGKTTLLKIINGLLSPDAGEVIYGSNVFIAYYDQEHQVLHMDKTLFDEISDTYPDMSNTQIRNILAAFLFTGEDVFKKIGDLSGGERGRVSLVKLMLSKANFLLLDEPTNHLDILSKDVLESALNSFPGTICYVSHDRYFINKTATRILDLTGNRLLNYIGNYDYYIEKREAVEGAANLSNNNIEEKPAEISDSKQEWIENKTAQAQKKKISNALNKCEKEIEKIEEKLSLIDEEFANPEISSNVGKLMELQKEKTALEEKLEKLMNEWEELTLSLEEN</sequence>
<reference evidence="5 6" key="1">
    <citation type="submission" date="2018-11" db="EMBL/GenBank/DDBJ databases">
        <title>Genome sequencing of Lachnoanaerobaculum sp. KCOM 2030 (= ChDC B114).</title>
        <authorList>
            <person name="Kook J.-K."/>
            <person name="Park S.-N."/>
            <person name="Lim Y.K."/>
        </authorList>
    </citation>
    <scope>NUCLEOTIDE SEQUENCE [LARGE SCALE GENOMIC DNA]</scope>
    <source>
        <strain evidence="5 6">KCOM 2030</strain>
    </source>
</reference>
<dbReference type="InterPro" id="IPR017871">
    <property type="entry name" value="ABC_transporter-like_CS"/>
</dbReference>
<dbReference type="PROSITE" id="PS00211">
    <property type="entry name" value="ABC_TRANSPORTER_1"/>
    <property type="match status" value="1"/>
</dbReference>
<dbReference type="SUPFAM" id="SSF52540">
    <property type="entry name" value="P-loop containing nucleoside triphosphate hydrolases"/>
    <property type="match status" value="2"/>
</dbReference>
<keyword evidence="2 5" id="KW-0067">ATP-binding</keyword>
<dbReference type="Pfam" id="PF00005">
    <property type="entry name" value="ABC_tran"/>
    <property type="match status" value="2"/>
</dbReference>
<dbReference type="InterPro" id="IPR032781">
    <property type="entry name" value="ABC_tran_Xtn"/>
</dbReference>
<dbReference type="Pfam" id="PF12848">
    <property type="entry name" value="ABC_tran_Xtn"/>
    <property type="match status" value="1"/>
</dbReference>
<dbReference type="InterPro" id="IPR037118">
    <property type="entry name" value="Val-tRNA_synth_C_sf"/>
</dbReference>
<dbReference type="InterPro" id="IPR003439">
    <property type="entry name" value="ABC_transporter-like_ATP-bd"/>
</dbReference>
<protein>
    <submittedName>
        <fullName evidence="5">ABC transporter ATP-binding protein</fullName>
    </submittedName>
</protein>
<dbReference type="PANTHER" id="PTHR42855:SF2">
    <property type="entry name" value="DRUG RESISTANCE ABC TRANSPORTER,ATP-BINDING PROTEIN"/>
    <property type="match status" value="1"/>
</dbReference>
<dbReference type="GO" id="GO:0003677">
    <property type="term" value="F:DNA binding"/>
    <property type="evidence" value="ECO:0007669"/>
    <property type="project" value="InterPro"/>
</dbReference>
<keyword evidence="1" id="KW-0547">Nucleotide-binding</keyword>
<dbReference type="AlphaFoldDB" id="A0A3P3QXM9"/>
<dbReference type="NCBIfam" id="NF000355">
    <property type="entry name" value="ribo_prot_ABC_F"/>
    <property type="match status" value="1"/>
</dbReference>
<feature type="domain" description="ABC transporter" evidence="4">
    <location>
        <begin position="3"/>
        <end position="258"/>
    </location>
</feature>
<dbReference type="GO" id="GO:0016887">
    <property type="term" value="F:ATP hydrolysis activity"/>
    <property type="evidence" value="ECO:0007669"/>
    <property type="project" value="InterPro"/>
</dbReference>
<dbReference type="GO" id="GO:0005524">
    <property type="term" value="F:ATP binding"/>
    <property type="evidence" value="ECO:0007669"/>
    <property type="project" value="UniProtKB-KW"/>
</dbReference>
<evidence type="ECO:0000313" key="6">
    <source>
        <dbReference type="Proteomes" id="UP000272490"/>
    </source>
</evidence>
<evidence type="ECO:0000313" key="5">
    <source>
        <dbReference type="EMBL" id="RRJ26002.1"/>
    </source>
</evidence>
<dbReference type="CDD" id="cd03221">
    <property type="entry name" value="ABCF_EF-3"/>
    <property type="match status" value="2"/>
</dbReference>
<dbReference type="InterPro" id="IPR051309">
    <property type="entry name" value="ABCF_ATPase"/>
</dbReference>
<dbReference type="Pfam" id="PF16326">
    <property type="entry name" value="ABC_tran_CTD"/>
    <property type="match status" value="1"/>
</dbReference>
<name>A0A3P3QXM9_9FIRM</name>
<keyword evidence="6" id="KW-1185">Reference proteome</keyword>
<dbReference type="EMBL" id="RRCO01000002">
    <property type="protein sequence ID" value="RRJ26002.1"/>
    <property type="molecule type" value="Genomic_DNA"/>
</dbReference>
<dbReference type="InterPro" id="IPR032524">
    <property type="entry name" value="ABC_tran_C"/>
</dbReference>
<dbReference type="RefSeq" id="WP_128673805.1">
    <property type="nucleotide sequence ID" value="NZ_RRCO01000002.1"/>
</dbReference>
<dbReference type="Proteomes" id="UP000272490">
    <property type="component" value="Unassembled WGS sequence"/>
</dbReference>
<feature type="coiled-coil region" evidence="3">
    <location>
        <begin position="564"/>
        <end position="642"/>
    </location>
</feature>
<dbReference type="PROSITE" id="PS50893">
    <property type="entry name" value="ABC_TRANSPORTER_2"/>
    <property type="match status" value="2"/>
</dbReference>
<dbReference type="InterPro" id="IPR027417">
    <property type="entry name" value="P-loop_NTPase"/>
</dbReference>
<organism evidence="5 6">
    <name type="scientific">Lachnoanaerobaculum gingivalis</name>
    <dbReference type="NCBI Taxonomy" id="2490855"/>
    <lineage>
        <taxon>Bacteria</taxon>
        <taxon>Bacillati</taxon>
        <taxon>Bacillota</taxon>
        <taxon>Clostridia</taxon>
        <taxon>Lachnospirales</taxon>
        <taxon>Lachnospiraceae</taxon>
        <taxon>Lachnoanaerobaculum</taxon>
    </lineage>
</organism>
<proteinExistence type="predicted"/>
<feature type="domain" description="ABC transporter" evidence="4">
    <location>
        <begin position="328"/>
        <end position="542"/>
    </location>
</feature>
<evidence type="ECO:0000256" key="2">
    <source>
        <dbReference type="ARBA" id="ARBA00022840"/>
    </source>
</evidence>
<evidence type="ECO:0000256" key="1">
    <source>
        <dbReference type="ARBA" id="ARBA00022741"/>
    </source>
</evidence>
<gene>
    <name evidence="5" type="ORF">EHV10_05555</name>
</gene>
<dbReference type="PANTHER" id="PTHR42855">
    <property type="entry name" value="ABC TRANSPORTER ATP-BINDING SUBUNIT"/>
    <property type="match status" value="1"/>
</dbReference>
<dbReference type="FunFam" id="3.40.50.300:FF:000309">
    <property type="entry name" value="ABC transporter ATP-binding protein"/>
    <property type="match status" value="1"/>
</dbReference>
<dbReference type="InterPro" id="IPR003593">
    <property type="entry name" value="AAA+_ATPase"/>
</dbReference>
<accession>A0A3P3QXM9</accession>
<dbReference type="OrthoDB" id="9801441at2"/>
<dbReference type="Gene3D" id="3.40.50.300">
    <property type="entry name" value="P-loop containing nucleotide triphosphate hydrolases"/>
    <property type="match status" value="2"/>
</dbReference>
<dbReference type="Gene3D" id="1.10.287.380">
    <property type="entry name" value="Valyl-tRNA synthetase, C-terminal domain"/>
    <property type="match status" value="1"/>
</dbReference>
<evidence type="ECO:0000256" key="3">
    <source>
        <dbReference type="SAM" id="Coils"/>
    </source>
</evidence>